<gene>
    <name evidence="2" type="ORF">SNOG_16177</name>
</gene>
<dbReference type="AlphaFoldDB" id="Q0TW58"/>
<dbReference type="InParanoid" id="Q0TW58"/>
<name>Q0TW58_PHANO</name>
<feature type="region of interest" description="Disordered" evidence="1">
    <location>
        <begin position="1"/>
        <end position="20"/>
    </location>
</feature>
<dbReference type="Proteomes" id="UP000001055">
    <property type="component" value="Unassembled WGS sequence"/>
</dbReference>
<evidence type="ECO:0000313" key="2">
    <source>
        <dbReference type="EMBL" id="EAT76361.1"/>
    </source>
</evidence>
<evidence type="ECO:0000313" key="3">
    <source>
        <dbReference type="Proteomes" id="UP000001055"/>
    </source>
</evidence>
<proteinExistence type="predicted"/>
<dbReference type="EMBL" id="CH445368">
    <property type="protein sequence ID" value="EAT76361.1"/>
    <property type="molecule type" value="Genomic_DNA"/>
</dbReference>
<protein>
    <submittedName>
        <fullName evidence="2">Uncharacterized protein</fullName>
    </submittedName>
</protein>
<dbReference type="KEGG" id="pno:SNOG_16177"/>
<accession>Q0TW58</accession>
<organism evidence="2 3">
    <name type="scientific">Phaeosphaeria nodorum (strain SN15 / ATCC MYA-4574 / FGSC 10173)</name>
    <name type="common">Glume blotch fungus</name>
    <name type="synonym">Parastagonospora nodorum</name>
    <dbReference type="NCBI Taxonomy" id="321614"/>
    <lineage>
        <taxon>Eukaryota</taxon>
        <taxon>Fungi</taxon>
        <taxon>Dikarya</taxon>
        <taxon>Ascomycota</taxon>
        <taxon>Pezizomycotina</taxon>
        <taxon>Dothideomycetes</taxon>
        <taxon>Pleosporomycetidae</taxon>
        <taxon>Pleosporales</taxon>
        <taxon>Pleosporineae</taxon>
        <taxon>Phaeosphaeriaceae</taxon>
        <taxon>Parastagonospora</taxon>
    </lineage>
</organism>
<reference evidence="3" key="1">
    <citation type="journal article" date="2007" name="Plant Cell">
        <title>Dothideomycete-plant interactions illuminated by genome sequencing and EST analysis of the wheat pathogen Stagonospora nodorum.</title>
        <authorList>
            <person name="Hane J.K."/>
            <person name="Lowe R.G."/>
            <person name="Solomon P.S."/>
            <person name="Tan K.C."/>
            <person name="Schoch C.L."/>
            <person name="Spatafora J.W."/>
            <person name="Crous P.W."/>
            <person name="Kodira C."/>
            <person name="Birren B.W."/>
            <person name="Galagan J.E."/>
            <person name="Torriani S.F."/>
            <person name="McDonald B.A."/>
            <person name="Oliver R.P."/>
        </authorList>
    </citation>
    <scope>NUCLEOTIDE SEQUENCE [LARGE SCALE GENOMIC DNA]</scope>
    <source>
        <strain evidence="3">SN15 / ATCC MYA-4574 / FGSC 10173</strain>
    </source>
</reference>
<dbReference type="GeneID" id="5983232"/>
<sequence>MPHQESGEDAASDTKVEDEGLRASRELKLAADRHLLARKQQLLAVNQTLLERNKELMRLEKGYEERKKLAAVEESERVREGVVRKDADDDENASKMFQGSKAIKYVRSEFEWV</sequence>
<evidence type="ECO:0000256" key="1">
    <source>
        <dbReference type="SAM" id="MobiDB-lite"/>
    </source>
</evidence>
<dbReference type="RefSeq" id="XP_001806302.1">
    <property type="nucleotide sequence ID" value="XM_001806250.1"/>
</dbReference>